<comment type="caution">
    <text evidence="1">The sequence shown here is derived from an EMBL/GenBank/DDBJ whole genome shotgun (WGS) entry which is preliminary data.</text>
</comment>
<evidence type="ECO:0000313" key="2">
    <source>
        <dbReference type="Proteomes" id="UP000762676"/>
    </source>
</evidence>
<keyword evidence="1" id="KW-0808">Transferase</keyword>
<dbReference type="AlphaFoldDB" id="A0AAV4HG61"/>
<accession>A0AAV4HG61</accession>
<dbReference type="SUPFAM" id="SSF56219">
    <property type="entry name" value="DNase I-like"/>
    <property type="match status" value="1"/>
</dbReference>
<organism evidence="1 2">
    <name type="scientific">Elysia marginata</name>
    <dbReference type="NCBI Taxonomy" id="1093978"/>
    <lineage>
        <taxon>Eukaryota</taxon>
        <taxon>Metazoa</taxon>
        <taxon>Spiralia</taxon>
        <taxon>Lophotrochozoa</taxon>
        <taxon>Mollusca</taxon>
        <taxon>Gastropoda</taxon>
        <taxon>Heterobranchia</taxon>
        <taxon>Euthyneura</taxon>
        <taxon>Panpulmonata</taxon>
        <taxon>Sacoglossa</taxon>
        <taxon>Placobranchoidea</taxon>
        <taxon>Plakobranchidae</taxon>
        <taxon>Elysia</taxon>
    </lineage>
</organism>
<protein>
    <submittedName>
        <fullName evidence="1">Reverse transcriptase</fullName>
    </submittedName>
</protein>
<keyword evidence="1" id="KW-0695">RNA-directed DNA polymerase</keyword>
<dbReference type="GO" id="GO:0003964">
    <property type="term" value="F:RNA-directed DNA polymerase activity"/>
    <property type="evidence" value="ECO:0007669"/>
    <property type="project" value="UniProtKB-KW"/>
</dbReference>
<sequence>MLFLNQLNKEINNETDSTDEIICRGDFNTVLNNSLDIISGNPHNSETVSHLNAWARQLNLYDIWRLRNQKEKQFTWTRSNIARRLGYIFLGKSIYNLAIGAIIKSCAFSDHCPVTCTLSIDPRQRIFGPNKLNTSLLINENYINTMIRHILAVQEEEI</sequence>
<name>A0AAV4HG61_9GAST</name>
<evidence type="ECO:0000313" key="1">
    <source>
        <dbReference type="EMBL" id="GFR95736.1"/>
    </source>
</evidence>
<gene>
    <name evidence="1" type="ORF">ElyMa_002701700</name>
</gene>
<dbReference type="Gene3D" id="3.60.10.10">
    <property type="entry name" value="Endonuclease/exonuclease/phosphatase"/>
    <property type="match status" value="1"/>
</dbReference>
<dbReference type="InterPro" id="IPR036691">
    <property type="entry name" value="Endo/exonu/phosph_ase_sf"/>
</dbReference>
<dbReference type="EMBL" id="BMAT01005554">
    <property type="protein sequence ID" value="GFR95736.1"/>
    <property type="molecule type" value="Genomic_DNA"/>
</dbReference>
<proteinExistence type="predicted"/>
<keyword evidence="2" id="KW-1185">Reference proteome</keyword>
<dbReference type="Proteomes" id="UP000762676">
    <property type="component" value="Unassembled WGS sequence"/>
</dbReference>
<reference evidence="1 2" key="1">
    <citation type="journal article" date="2021" name="Elife">
        <title>Chloroplast acquisition without the gene transfer in kleptoplastic sea slugs, Plakobranchus ocellatus.</title>
        <authorList>
            <person name="Maeda T."/>
            <person name="Takahashi S."/>
            <person name="Yoshida T."/>
            <person name="Shimamura S."/>
            <person name="Takaki Y."/>
            <person name="Nagai Y."/>
            <person name="Toyoda A."/>
            <person name="Suzuki Y."/>
            <person name="Arimoto A."/>
            <person name="Ishii H."/>
            <person name="Satoh N."/>
            <person name="Nishiyama T."/>
            <person name="Hasebe M."/>
            <person name="Maruyama T."/>
            <person name="Minagawa J."/>
            <person name="Obokata J."/>
            <person name="Shigenobu S."/>
        </authorList>
    </citation>
    <scope>NUCLEOTIDE SEQUENCE [LARGE SCALE GENOMIC DNA]</scope>
</reference>
<keyword evidence="1" id="KW-0548">Nucleotidyltransferase</keyword>